<dbReference type="Proteomes" id="UP000282106">
    <property type="component" value="Unassembled WGS sequence"/>
</dbReference>
<dbReference type="PANTHER" id="PTHR42954">
    <property type="entry name" value="FE(2+) TRANSPORT PROTEIN A"/>
    <property type="match status" value="1"/>
</dbReference>
<keyword evidence="4" id="KW-1185">Reference proteome</keyword>
<evidence type="ECO:0000256" key="1">
    <source>
        <dbReference type="ARBA" id="ARBA00023004"/>
    </source>
</evidence>
<evidence type="ECO:0000313" key="4">
    <source>
        <dbReference type="Proteomes" id="UP000282106"/>
    </source>
</evidence>
<reference evidence="3 4" key="1">
    <citation type="submission" date="2018-10" db="EMBL/GenBank/DDBJ databases">
        <authorList>
            <person name="Chen W.-M."/>
        </authorList>
    </citation>
    <scope>NUCLEOTIDE SEQUENCE [LARGE SCALE GENOMIC DNA]</scope>
    <source>
        <strain evidence="3 4">THS-13</strain>
    </source>
</reference>
<dbReference type="InterPro" id="IPR038157">
    <property type="entry name" value="FeoA_core_dom"/>
</dbReference>
<keyword evidence="1" id="KW-0408">Iron</keyword>
<organism evidence="3 4">
    <name type="scientific">Stagnimonas aquatica</name>
    <dbReference type="NCBI Taxonomy" id="2689987"/>
    <lineage>
        <taxon>Bacteria</taxon>
        <taxon>Pseudomonadati</taxon>
        <taxon>Pseudomonadota</taxon>
        <taxon>Gammaproteobacteria</taxon>
        <taxon>Nevskiales</taxon>
        <taxon>Nevskiaceae</taxon>
        <taxon>Stagnimonas</taxon>
    </lineage>
</organism>
<dbReference type="SMART" id="SM00899">
    <property type="entry name" value="FeoA"/>
    <property type="match status" value="1"/>
</dbReference>
<dbReference type="InParanoid" id="A0A3N0VA00"/>
<name>A0A3N0VA00_9GAMM</name>
<sequence length="92" mass="10045">MTIAKDSSAFANGRSLLTLPRQQEARVLSVADHRPGDVIARRLRELGFVPGELVRVVAQGPLGGDPLLVQVGFTRFALRRAEAERVQVETLP</sequence>
<feature type="domain" description="Ferrous iron transporter FeoA-like" evidence="2">
    <location>
        <begin position="14"/>
        <end position="90"/>
    </location>
</feature>
<dbReference type="Pfam" id="PF04023">
    <property type="entry name" value="FeoA"/>
    <property type="match status" value="1"/>
</dbReference>
<dbReference type="SUPFAM" id="SSF50037">
    <property type="entry name" value="C-terminal domain of transcriptional repressors"/>
    <property type="match status" value="1"/>
</dbReference>
<proteinExistence type="predicted"/>
<evidence type="ECO:0000259" key="2">
    <source>
        <dbReference type="SMART" id="SM00899"/>
    </source>
</evidence>
<gene>
    <name evidence="3" type="ORF">ED208_09840</name>
</gene>
<dbReference type="InterPro" id="IPR052713">
    <property type="entry name" value="FeoA"/>
</dbReference>
<dbReference type="GO" id="GO:0046914">
    <property type="term" value="F:transition metal ion binding"/>
    <property type="evidence" value="ECO:0007669"/>
    <property type="project" value="InterPro"/>
</dbReference>
<dbReference type="Gene3D" id="2.30.30.90">
    <property type="match status" value="1"/>
</dbReference>
<evidence type="ECO:0000313" key="3">
    <source>
        <dbReference type="EMBL" id="ROH89434.1"/>
    </source>
</evidence>
<dbReference type="InterPro" id="IPR007167">
    <property type="entry name" value="Fe-transptr_FeoA-like"/>
</dbReference>
<dbReference type="AlphaFoldDB" id="A0A3N0VA00"/>
<protein>
    <submittedName>
        <fullName evidence="3">Ferrous iron transport protein A</fullName>
    </submittedName>
</protein>
<dbReference type="PANTHER" id="PTHR42954:SF2">
    <property type="entry name" value="FE(2+) TRANSPORT PROTEIN A"/>
    <property type="match status" value="1"/>
</dbReference>
<dbReference type="InterPro" id="IPR008988">
    <property type="entry name" value="Transcriptional_repressor_C"/>
</dbReference>
<comment type="caution">
    <text evidence="3">The sequence shown here is derived from an EMBL/GenBank/DDBJ whole genome shotgun (WGS) entry which is preliminary data.</text>
</comment>
<accession>A0A3N0VA00</accession>
<dbReference type="EMBL" id="RJVO01000004">
    <property type="protein sequence ID" value="ROH89434.1"/>
    <property type="molecule type" value="Genomic_DNA"/>
</dbReference>
<dbReference type="RefSeq" id="WP_123211731.1">
    <property type="nucleotide sequence ID" value="NZ_RJVO01000004.1"/>
</dbReference>